<evidence type="ECO:0000256" key="4">
    <source>
        <dbReference type="ARBA" id="ARBA00023136"/>
    </source>
</evidence>
<keyword evidence="3 5" id="KW-1133">Transmembrane helix</keyword>
<dbReference type="AlphaFoldDB" id="A0A511R3I0"/>
<feature type="transmembrane region" description="Helical" evidence="5">
    <location>
        <begin position="41"/>
        <end position="58"/>
    </location>
</feature>
<reference evidence="6 7" key="1">
    <citation type="submission" date="2019-07" db="EMBL/GenBank/DDBJ databases">
        <title>Whole genome shotgun sequence of Meiothermus hypogaeus NBRC 106114.</title>
        <authorList>
            <person name="Hosoyama A."/>
            <person name="Uohara A."/>
            <person name="Ohji S."/>
            <person name="Ichikawa N."/>
        </authorList>
    </citation>
    <scope>NUCLEOTIDE SEQUENCE [LARGE SCALE GENOMIC DNA]</scope>
    <source>
        <strain evidence="6 7">NBRC 106114</strain>
    </source>
</reference>
<protein>
    <submittedName>
        <fullName evidence="6">Isoprenylcysteine carboxyl methyltransferase</fullName>
    </submittedName>
</protein>
<evidence type="ECO:0000256" key="5">
    <source>
        <dbReference type="SAM" id="Phobius"/>
    </source>
</evidence>
<dbReference type="RefSeq" id="WP_119340912.1">
    <property type="nucleotide sequence ID" value="NZ_BJXL01000082.1"/>
</dbReference>
<dbReference type="EMBL" id="BJXL01000082">
    <property type="protein sequence ID" value="GEM84183.1"/>
    <property type="molecule type" value="Genomic_DNA"/>
</dbReference>
<dbReference type="PANTHER" id="PTHR43847">
    <property type="entry name" value="BLL3993 PROTEIN"/>
    <property type="match status" value="1"/>
</dbReference>
<dbReference type="Pfam" id="PF04140">
    <property type="entry name" value="ICMT"/>
    <property type="match status" value="1"/>
</dbReference>
<comment type="subcellular location">
    <subcellularLocation>
        <location evidence="1">Membrane</location>
        <topology evidence="1">Multi-pass membrane protein</topology>
    </subcellularLocation>
</comment>
<dbReference type="InterPro" id="IPR052527">
    <property type="entry name" value="Metal_cation-efflux_comp"/>
</dbReference>
<dbReference type="GO" id="GO:0032259">
    <property type="term" value="P:methylation"/>
    <property type="evidence" value="ECO:0007669"/>
    <property type="project" value="UniProtKB-KW"/>
</dbReference>
<keyword evidence="2 5" id="KW-0812">Transmembrane</keyword>
<keyword evidence="4 5" id="KW-0472">Membrane</keyword>
<dbReference type="GO" id="GO:0016020">
    <property type="term" value="C:membrane"/>
    <property type="evidence" value="ECO:0007669"/>
    <property type="project" value="UniProtKB-SubCell"/>
</dbReference>
<dbReference type="Gene3D" id="1.20.120.1630">
    <property type="match status" value="1"/>
</dbReference>
<evidence type="ECO:0000313" key="6">
    <source>
        <dbReference type="EMBL" id="GEM84183.1"/>
    </source>
</evidence>
<proteinExistence type="predicted"/>
<comment type="caution">
    <text evidence="6">The sequence shown here is derived from an EMBL/GenBank/DDBJ whole genome shotgun (WGS) entry which is preliminary data.</text>
</comment>
<organism evidence="6 7">
    <name type="scientific">Meiothermus hypogaeus NBRC 106114</name>
    <dbReference type="NCBI Taxonomy" id="1227553"/>
    <lineage>
        <taxon>Bacteria</taxon>
        <taxon>Thermotogati</taxon>
        <taxon>Deinococcota</taxon>
        <taxon>Deinococci</taxon>
        <taxon>Thermales</taxon>
        <taxon>Thermaceae</taxon>
        <taxon>Meiothermus</taxon>
    </lineage>
</organism>
<name>A0A511R3I0_9DEIN</name>
<dbReference type="InterPro" id="IPR007269">
    <property type="entry name" value="ICMT_MeTrfase"/>
</dbReference>
<dbReference type="GO" id="GO:0004671">
    <property type="term" value="F:protein C-terminal S-isoprenylcysteine carboxyl O-methyltransferase activity"/>
    <property type="evidence" value="ECO:0007669"/>
    <property type="project" value="InterPro"/>
</dbReference>
<keyword evidence="6" id="KW-0808">Transferase</keyword>
<evidence type="ECO:0000256" key="2">
    <source>
        <dbReference type="ARBA" id="ARBA00022692"/>
    </source>
</evidence>
<dbReference type="OrthoDB" id="7203053at2"/>
<sequence length="178" mass="20472">MVAVWVALTFVALQRLLELRLAQANLRWALSQGGKEYGREHYPLFFLLHIGWMLGWLLEGLARNQLSPLWWLWLTVFVLAQGLRYWAIRSLGRYWNTRIVIVPGAQRIEAGPYRYLRHPNYLAVALELVSLPLIFSAYLTALVASLLNAMLLLFVRIPAEEQALKAYTNALNPEQSKP</sequence>
<feature type="transmembrane region" description="Helical" evidence="5">
    <location>
        <begin position="133"/>
        <end position="155"/>
    </location>
</feature>
<keyword evidence="6" id="KW-0489">Methyltransferase</keyword>
<evidence type="ECO:0000256" key="3">
    <source>
        <dbReference type="ARBA" id="ARBA00022989"/>
    </source>
</evidence>
<dbReference type="PANTHER" id="PTHR43847:SF1">
    <property type="entry name" value="BLL3993 PROTEIN"/>
    <property type="match status" value="1"/>
</dbReference>
<accession>A0A511R3I0</accession>
<feature type="transmembrane region" description="Helical" evidence="5">
    <location>
        <begin position="70"/>
        <end position="88"/>
    </location>
</feature>
<evidence type="ECO:0000313" key="7">
    <source>
        <dbReference type="Proteomes" id="UP000321197"/>
    </source>
</evidence>
<dbReference type="Proteomes" id="UP000321197">
    <property type="component" value="Unassembled WGS sequence"/>
</dbReference>
<gene>
    <name evidence="6" type="ORF">MHY01S_23490</name>
</gene>
<evidence type="ECO:0000256" key="1">
    <source>
        <dbReference type="ARBA" id="ARBA00004141"/>
    </source>
</evidence>